<name>A0A0A8J2Z7_9NOCA</name>
<dbReference type="EMBL" id="AB970510">
    <property type="protein sequence ID" value="BAQ00556.1"/>
    <property type="molecule type" value="Genomic_DNA"/>
</dbReference>
<dbReference type="AlphaFoldDB" id="A0A0A8J2Z7"/>
<dbReference type="SUPFAM" id="SSF53474">
    <property type="entry name" value="alpha/beta-Hydrolases"/>
    <property type="match status" value="1"/>
</dbReference>
<dbReference type="PRINTS" id="PR00111">
    <property type="entry name" value="ABHYDROLASE"/>
</dbReference>
<gene>
    <name evidence="2" type="primary">btfD</name>
</gene>
<dbReference type="PRINTS" id="PR00412">
    <property type="entry name" value="EPOXHYDRLASE"/>
</dbReference>
<dbReference type="GO" id="GO:0016787">
    <property type="term" value="F:hydrolase activity"/>
    <property type="evidence" value="ECO:0007669"/>
    <property type="project" value="UniProtKB-KW"/>
</dbReference>
<protein>
    <submittedName>
        <fullName evidence="2">2-hydroxy-6-oxo-7,7,7-trifluorohepta-2,4-dienoate hydrolase</fullName>
    </submittedName>
</protein>
<dbReference type="PANTHER" id="PTHR46438:SF11">
    <property type="entry name" value="LIPASE-RELATED"/>
    <property type="match status" value="1"/>
</dbReference>
<reference evidence="2" key="1">
    <citation type="submission" date="2014-06" db="EMBL/GenBank/DDBJ databases">
        <title>Degradation of benzotrifluoride via the dioxygenase pathway in Rhodococcus sp. 065240.</title>
        <authorList>
            <person name="Yano K."/>
            <person name="Wachi M."/>
            <person name="Kitazume T."/>
            <person name="Iwai N."/>
        </authorList>
    </citation>
    <scope>NUCLEOTIDE SEQUENCE</scope>
    <source>
        <strain evidence="2">065240</strain>
    </source>
</reference>
<organism evidence="2">
    <name type="scientific">Rhodococcus sp. 065240</name>
    <dbReference type="NCBI Taxonomy" id="1509445"/>
    <lineage>
        <taxon>Bacteria</taxon>
        <taxon>Bacillati</taxon>
        <taxon>Actinomycetota</taxon>
        <taxon>Actinomycetes</taxon>
        <taxon>Mycobacteriales</taxon>
        <taxon>Nocardiaceae</taxon>
        <taxon>Rhodococcus</taxon>
    </lineage>
</organism>
<dbReference type="InterPro" id="IPR000639">
    <property type="entry name" value="Epox_hydrolase-like"/>
</dbReference>
<proteinExistence type="predicted"/>
<dbReference type="Gene3D" id="3.40.50.1820">
    <property type="entry name" value="alpha/beta hydrolase"/>
    <property type="match status" value="1"/>
</dbReference>
<dbReference type="PANTHER" id="PTHR46438">
    <property type="entry name" value="ALPHA/BETA-HYDROLASES SUPERFAMILY PROTEIN"/>
    <property type="match status" value="1"/>
</dbReference>
<evidence type="ECO:0000259" key="1">
    <source>
        <dbReference type="Pfam" id="PF00561"/>
    </source>
</evidence>
<accession>A0A0A8J2Z7</accession>
<keyword evidence="2" id="KW-0378">Hydrolase</keyword>
<dbReference type="Pfam" id="PF00561">
    <property type="entry name" value="Abhydrolase_1"/>
    <property type="match status" value="1"/>
</dbReference>
<dbReference type="InterPro" id="IPR000073">
    <property type="entry name" value="AB_hydrolase_1"/>
</dbReference>
<feature type="domain" description="AB hydrolase-1" evidence="1">
    <location>
        <begin position="28"/>
        <end position="259"/>
    </location>
</feature>
<sequence>MSTEVPPEDNSIVANGIRTNYLEAGSGPPVVLIHGSGPGVTAYANWRLTIPALAERFRVLAPDMVGFGGTERPPGVVYDLKTWADQVVGFLDAHGIERASLVGNSFGGAIALRVATQHPERVGRLALMGSAGVSFPLTDGLDAAWGYQPSIENMRRLLDIFAYSRELVTDELAEVRYRASIEPGIQEAFSTMFPEPRQNGVDALVTPEEDLARLPHETLVIHGREDRVVPLSSSIRLMEVIPKAQLHVFGRSGHWTQIEWAEKFNQLLNDFLAN</sequence>
<evidence type="ECO:0000313" key="2">
    <source>
        <dbReference type="EMBL" id="BAQ00556.1"/>
    </source>
</evidence>
<dbReference type="InterPro" id="IPR029058">
    <property type="entry name" value="AB_hydrolase_fold"/>
</dbReference>